<organism evidence="1 2">
    <name type="scientific">Rotaria magnacalcarata</name>
    <dbReference type="NCBI Taxonomy" id="392030"/>
    <lineage>
        <taxon>Eukaryota</taxon>
        <taxon>Metazoa</taxon>
        <taxon>Spiralia</taxon>
        <taxon>Gnathifera</taxon>
        <taxon>Rotifera</taxon>
        <taxon>Eurotatoria</taxon>
        <taxon>Bdelloidea</taxon>
        <taxon>Philodinida</taxon>
        <taxon>Philodinidae</taxon>
        <taxon>Rotaria</taxon>
    </lineage>
</organism>
<dbReference type="AlphaFoldDB" id="A0A8S3AMX3"/>
<protein>
    <submittedName>
        <fullName evidence="1">Uncharacterized protein</fullName>
    </submittedName>
</protein>
<sequence length="485" mass="54809">CTVLRKSNQATNLNSSNARANEILDDILTLVNLKEVSLVCNKDSTSPKIQSSTTMNVSPQFIMNSPTKEVYSNEIALTTYRVVYHQLDEIQDFHTSNEDKLFPGFDNIVMDEYQKTANKERQQTHENNKAGKQCVHNETERGVTPLTDEYRHVIDALLDRPAITGQYTSNIPSEPILLQIDKSDLDFFQILMMESKSKTNVIAVETPDGLIYLKNMYHKRMIGKIVHSPSEQRARPIRGTHRLSVAEKLTSGLSPDQLRLKEQGHLTENNPKSSLMLDKDLTTSLQKIKEEQAKVINVGKRVSGRLLTITISPLRLILFTEGALILWNKIGSNVPISWDATGRIVMSRGKRVYYYELTVTNIASRKATNEDLSKTVVHSCFAHFSKSVKLQATKFFTKKKVAFVLWTMSLLVNSNTVEEMASMWEHICAVLLRPTQITAYSVSISCLSHAADNVNNDSDKDNFIIRNVKVDSKGEYQYSSTLDQV</sequence>
<dbReference type="Proteomes" id="UP000681967">
    <property type="component" value="Unassembled WGS sequence"/>
</dbReference>
<reference evidence="1" key="1">
    <citation type="submission" date="2021-02" db="EMBL/GenBank/DDBJ databases">
        <authorList>
            <person name="Nowell W R."/>
        </authorList>
    </citation>
    <scope>NUCLEOTIDE SEQUENCE</scope>
</reference>
<evidence type="ECO:0000313" key="1">
    <source>
        <dbReference type="EMBL" id="CAF4746080.1"/>
    </source>
</evidence>
<comment type="caution">
    <text evidence="1">The sequence shown here is derived from an EMBL/GenBank/DDBJ whole genome shotgun (WGS) entry which is preliminary data.</text>
</comment>
<accession>A0A8S3AMX3</accession>
<proteinExistence type="predicted"/>
<dbReference type="EMBL" id="CAJOBH010128547">
    <property type="protein sequence ID" value="CAF4746080.1"/>
    <property type="molecule type" value="Genomic_DNA"/>
</dbReference>
<name>A0A8S3AMX3_9BILA</name>
<evidence type="ECO:0000313" key="2">
    <source>
        <dbReference type="Proteomes" id="UP000681967"/>
    </source>
</evidence>
<gene>
    <name evidence="1" type="ORF">BYL167_LOCUS45902</name>
</gene>
<feature type="non-terminal residue" evidence="1">
    <location>
        <position position="1"/>
    </location>
</feature>